<dbReference type="Pfam" id="PF07859">
    <property type="entry name" value="Abhydrolase_3"/>
    <property type="match status" value="1"/>
</dbReference>
<dbReference type="PANTHER" id="PTHR48081:SF8">
    <property type="entry name" value="ALPHA_BETA HYDROLASE FOLD-3 DOMAIN-CONTAINING PROTEIN-RELATED"/>
    <property type="match status" value="1"/>
</dbReference>
<evidence type="ECO:0000259" key="3">
    <source>
        <dbReference type="Pfam" id="PF07859"/>
    </source>
</evidence>
<evidence type="ECO:0000256" key="1">
    <source>
        <dbReference type="ARBA" id="ARBA00022801"/>
    </source>
</evidence>
<proteinExistence type="predicted"/>
<gene>
    <name evidence="4" type="ORF">OHC33_001741</name>
</gene>
<comment type="caution">
    <text evidence="4">The sequence shown here is derived from an EMBL/GenBank/DDBJ whole genome shotgun (WGS) entry which is preliminary data.</text>
</comment>
<keyword evidence="5" id="KW-1185">Reference proteome</keyword>
<evidence type="ECO:0000256" key="2">
    <source>
        <dbReference type="SAM" id="Phobius"/>
    </source>
</evidence>
<dbReference type="Gene3D" id="3.40.50.1820">
    <property type="entry name" value="alpha/beta hydrolase"/>
    <property type="match status" value="1"/>
</dbReference>
<dbReference type="Proteomes" id="UP001316803">
    <property type="component" value="Unassembled WGS sequence"/>
</dbReference>
<dbReference type="AlphaFoldDB" id="A0AAN8ERP7"/>
<accession>A0AAN8ERP7</accession>
<dbReference type="InterPro" id="IPR050300">
    <property type="entry name" value="GDXG_lipolytic_enzyme"/>
</dbReference>
<keyword evidence="2" id="KW-1133">Transmembrane helix</keyword>
<name>A0AAN8ERP7_9EURO</name>
<keyword evidence="2" id="KW-0812">Transmembrane</keyword>
<keyword evidence="2" id="KW-0472">Membrane</keyword>
<evidence type="ECO:0000313" key="5">
    <source>
        <dbReference type="Proteomes" id="UP001316803"/>
    </source>
</evidence>
<dbReference type="GO" id="GO:0016787">
    <property type="term" value="F:hydrolase activity"/>
    <property type="evidence" value="ECO:0007669"/>
    <property type="project" value="UniProtKB-KW"/>
</dbReference>
<keyword evidence="1" id="KW-0378">Hydrolase</keyword>
<sequence>MLFNTLQAWFHPTIDAILAKDVPFHYRWRLILFQPFVILIYLINTVPVLFSKRATELQIPVRDGRKLRSLVYQPSRPNQAFVQSHKGSRSAPTDVARSTLRPLHLDIHGGAFLGGHPEANHRFCAALSDRTGAVVVSTTYRFAPRYPFPAAIDDIDDVVAWLLEHAESKLQADPRCFTLSGSSAGGNLALATSLNNTLEESKAKAVVTFYAPIDVSIPPIQKPKPPDFPSRDPFSFLLPLYDAYGASARPAHIDDPRASPCKARADQLPNRILMVVPTIDILLAEQLEFAERINQECRSRREDEKVELMIMEKCFHGWLELPSAVIDESTRVRVFDRSIAFLQEV</sequence>
<organism evidence="4 5">
    <name type="scientific">Knufia fluminis</name>
    <dbReference type="NCBI Taxonomy" id="191047"/>
    <lineage>
        <taxon>Eukaryota</taxon>
        <taxon>Fungi</taxon>
        <taxon>Dikarya</taxon>
        <taxon>Ascomycota</taxon>
        <taxon>Pezizomycotina</taxon>
        <taxon>Eurotiomycetes</taxon>
        <taxon>Chaetothyriomycetidae</taxon>
        <taxon>Chaetothyriales</taxon>
        <taxon>Trichomeriaceae</taxon>
        <taxon>Knufia</taxon>
    </lineage>
</organism>
<reference evidence="4 5" key="1">
    <citation type="submission" date="2022-12" db="EMBL/GenBank/DDBJ databases">
        <title>Genomic features and morphological characterization of a novel Knufia sp. strain isolated from spacecraft assembly facility.</title>
        <authorList>
            <person name="Teixeira M."/>
            <person name="Chander A.M."/>
            <person name="Stajich J.E."/>
            <person name="Venkateswaran K."/>
        </authorList>
    </citation>
    <scope>NUCLEOTIDE SEQUENCE [LARGE SCALE GENOMIC DNA]</scope>
    <source>
        <strain evidence="4 5">FJI-L2-BK-P2</strain>
    </source>
</reference>
<evidence type="ECO:0000313" key="4">
    <source>
        <dbReference type="EMBL" id="KAK5957368.1"/>
    </source>
</evidence>
<dbReference type="PANTHER" id="PTHR48081">
    <property type="entry name" value="AB HYDROLASE SUPERFAMILY PROTEIN C4A8.06C"/>
    <property type="match status" value="1"/>
</dbReference>
<feature type="transmembrane region" description="Helical" evidence="2">
    <location>
        <begin position="30"/>
        <end position="50"/>
    </location>
</feature>
<dbReference type="SUPFAM" id="SSF53474">
    <property type="entry name" value="alpha/beta-Hydrolases"/>
    <property type="match status" value="1"/>
</dbReference>
<dbReference type="InterPro" id="IPR013094">
    <property type="entry name" value="AB_hydrolase_3"/>
</dbReference>
<dbReference type="EMBL" id="JAKLMC020000003">
    <property type="protein sequence ID" value="KAK5957368.1"/>
    <property type="molecule type" value="Genomic_DNA"/>
</dbReference>
<feature type="domain" description="Alpha/beta hydrolase fold-3" evidence="3">
    <location>
        <begin position="106"/>
        <end position="319"/>
    </location>
</feature>
<protein>
    <recommendedName>
        <fullName evidence="3">Alpha/beta hydrolase fold-3 domain-containing protein</fullName>
    </recommendedName>
</protein>
<dbReference type="InterPro" id="IPR029058">
    <property type="entry name" value="AB_hydrolase_fold"/>
</dbReference>